<gene>
    <name evidence="3" type="ORF">DOTSEDRAFT_69719</name>
</gene>
<dbReference type="Proteomes" id="UP000016933">
    <property type="component" value="Unassembled WGS sequence"/>
</dbReference>
<accession>N1Q074</accession>
<feature type="domain" description="DUF7605" evidence="2">
    <location>
        <begin position="576"/>
        <end position="753"/>
    </location>
</feature>
<reference evidence="3 4" key="2">
    <citation type="journal article" date="2012" name="PLoS Pathog.">
        <title>Diverse lifestyles and strategies of plant pathogenesis encoded in the genomes of eighteen Dothideomycetes fungi.</title>
        <authorList>
            <person name="Ohm R.A."/>
            <person name="Feau N."/>
            <person name="Henrissat B."/>
            <person name="Schoch C.L."/>
            <person name="Horwitz B.A."/>
            <person name="Barry K.W."/>
            <person name="Condon B.J."/>
            <person name="Copeland A.C."/>
            <person name="Dhillon B."/>
            <person name="Glaser F."/>
            <person name="Hesse C.N."/>
            <person name="Kosti I."/>
            <person name="LaButti K."/>
            <person name="Lindquist E.A."/>
            <person name="Lucas S."/>
            <person name="Salamov A.A."/>
            <person name="Bradshaw R.E."/>
            <person name="Ciuffetti L."/>
            <person name="Hamelin R.C."/>
            <person name="Kema G.H.J."/>
            <person name="Lawrence C."/>
            <person name="Scott J.A."/>
            <person name="Spatafora J.W."/>
            <person name="Turgeon B.G."/>
            <person name="de Wit P.J.G.M."/>
            <person name="Zhong S."/>
            <person name="Goodwin S.B."/>
            <person name="Grigoriev I.V."/>
        </authorList>
    </citation>
    <scope>NUCLEOTIDE SEQUENCE [LARGE SCALE GENOMIC DNA]</scope>
    <source>
        <strain evidence="4">NZE10 / CBS 128990</strain>
    </source>
</reference>
<dbReference type="OMA" id="LAICHIG"/>
<dbReference type="OrthoDB" id="5427350at2759"/>
<dbReference type="Pfam" id="PF24564">
    <property type="entry name" value="DUF7605"/>
    <property type="match status" value="1"/>
</dbReference>
<dbReference type="PANTHER" id="PTHR36681:SF3">
    <property type="entry name" value="NUCLEAR GTPASE, GERMINAL CENTER-ASSOCIATED, TANDEM DUPLICATE 3"/>
    <property type="match status" value="1"/>
</dbReference>
<evidence type="ECO:0000259" key="1">
    <source>
        <dbReference type="Pfam" id="PF00350"/>
    </source>
</evidence>
<sequence length="888" mass="100334">MSANSDMDVDYYEPYNCNEAEPFPDSVVYQPIFEDLKTKSRQVVYMLHDVLAASPYQNKVTKGLLEEAKKRLKENVSDQTMFAVSGDMASGKSSVINSILGIGTIARKGDGGGSCTWVVQRFTKQFPNQDTPFAARVSFYDQEQIRTLIISMFIKYYRATHKDTSEDSGGDGEEEFNDIRTVLDAFMSLFCDRIEFEDEASAREYLRQAESEDDAFICGDLTSWALEVAANELEGNDFIRVGGDTPDELLLNLQPYTYLLIGEEGKGQVSPWPLVSVIEFGFDNQLLNQGIVLVDAPGLSDSNSTRANNAILHHRECTHKITVAPVNRARDDKSLRDNLKQGFYHRGSGGTLLALTYGDSIDPETDVSGSAEEKAREMMLKVEIKRLREHRQQLSINKRKATRDDIFDFDDEIREVARELKVKTAEFESCRVLMRNTLVLKAIQAQYRDMTRDPKPLSAFVVGNEAYKAHQAGHAAEDRPVLSVQKTGIPSLRRRLYALPAEAKLNSALHMANTSVPNLVTFFDLYCSKTHLARKAEIEAIILLPKKKLGAMLGATLDRLNEAIKKLILDRMMDDESDWVSGATQLCRSWASDNKSQLALMRNEGCQKGTRRRSEMNWNRDLLQISKTKDNMERYFADVLKTIKPIYAELIRGIQTQLDATKAKIRGDQQLKVMGVETFLDSFVHERKTIVMFMNELFKEMRSDIGNIQQDAMVASPSAHIAEAMRPIYTEVIKVKGRGGPDKRSALFQKKVARVGGVWMAVHNGIERDFSIRFGSSLHRIEEVAHDMFDNIHKKFDLMCDDTVVKDPTEKAKEDELRKKLEKQLVDAKKLLHPHPQHPKHVELTSAAFAVIVMSKVVNLTGTFSINHRSSRKQQPIIHLVIVSQSMS</sequence>
<keyword evidence="4" id="KW-1185">Reference proteome</keyword>
<dbReference type="Pfam" id="PF00350">
    <property type="entry name" value="Dynamin_N"/>
    <property type="match status" value="1"/>
</dbReference>
<dbReference type="PANTHER" id="PTHR36681">
    <property type="entry name" value="NUCLEAR GTPASE, GERMINAL CENTER-ASSOCIATED, TANDEM DUPLICATE 3"/>
    <property type="match status" value="1"/>
</dbReference>
<evidence type="ECO:0000313" key="4">
    <source>
        <dbReference type="Proteomes" id="UP000016933"/>
    </source>
</evidence>
<evidence type="ECO:0000259" key="2">
    <source>
        <dbReference type="Pfam" id="PF24564"/>
    </source>
</evidence>
<dbReference type="STRING" id="675120.N1Q074"/>
<name>N1Q074_DOTSN</name>
<dbReference type="SUPFAM" id="SSF52540">
    <property type="entry name" value="P-loop containing nucleoside triphosphate hydrolases"/>
    <property type="match status" value="1"/>
</dbReference>
<dbReference type="AlphaFoldDB" id="N1Q074"/>
<dbReference type="HOGENOM" id="CLU_010389_2_1_1"/>
<organism evidence="3 4">
    <name type="scientific">Dothistroma septosporum (strain NZE10 / CBS 128990)</name>
    <name type="common">Red band needle blight fungus</name>
    <name type="synonym">Mycosphaerella pini</name>
    <dbReference type="NCBI Taxonomy" id="675120"/>
    <lineage>
        <taxon>Eukaryota</taxon>
        <taxon>Fungi</taxon>
        <taxon>Dikarya</taxon>
        <taxon>Ascomycota</taxon>
        <taxon>Pezizomycotina</taxon>
        <taxon>Dothideomycetes</taxon>
        <taxon>Dothideomycetidae</taxon>
        <taxon>Mycosphaerellales</taxon>
        <taxon>Mycosphaerellaceae</taxon>
        <taxon>Dothistroma</taxon>
    </lineage>
</organism>
<dbReference type="InterPro" id="IPR045063">
    <property type="entry name" value="Dynamin_N"/>
</dbReference>
<dbReference type="EMBL" id="KB446536">
    <property type="protein sequence ID" value="EME47884.1"/>
    <property type="molecule type" value="Genomic_DNA"/>
</dbReference>
<reference evidence="4" key="1">
    <citation type="journal article" date="2012" name="PLoS Genet.">
        <title>The genomes of the fungal plant pathogens Cladosporium fulvum and Dothistroma septosporum reveal adaptation to different hosts and lifestyles but also signatures of common ancestry.</title>
        <authorList>
            <person name="de Wit P.J.G.M."/>
            <person name="van der Burgt A."/>
            <person name="Oekmen B."/>
            <person name="Stergiopoulos I."/>
            <person name="Abd-Elsalam K.A."/>
            <person name="Aerts A.L."/>
            <person name="Bahkali A.H."/>
            <person name="Beenen H.G."/>
            <person name="Chettri P."/>
            <person name="Cox M.P."/>
            <person name="Datema E."/>
            <person name="de Vries R.P."/>
            <person name="Dhillon B."/>
            <person name="Ganley A.R."/>
            <person name="Griffiths S.A."/>
            <person name="Guo Y."/>
            <person name="Hamelin R.C."/>
            <person name="Henrissat B."/>
            <person name="Kabir M.S."/>
            <person name="Jashni M.K."/>
            <person name="Kema G."/>
            <person name="Klaubauf S."/>
            <person name="Lapidus A."/>
            <person name="Levasseur A."/>
            <person name="Lindquist E."/>
            <person name="Mehrabi R."/>
            <person name="Ohm R.A."/>
            <person name="Owen T.J."/>
            <person name="Salamov A."/>
            <person name="Schwelm A."/>
            <person name="Schijlen E."/>
            <person name="Sun H."/>
            <person name="van den Burg H.A."/>
            <person name="van Ham R.C.H.J."/>
            <person name="Zhang S."/>
            <person name="Goodwin S.B."/>
            <person name="Grigoriev I.V."/>
            <person name="Collemare J."/>
            <person name="Bradshaw R.E."/>
        </authorList>
    </citation>
    <scope>NUCLEOTIDE SEQUENCE [LARGE SCALE GENOMIC DNA]</scope>
    <source>
        <strain evidence="4">NZE10 / CBS 128990</strain>
    </source>
</reference>
<proteinExistence type="predicted"/>
<dbReference type="Gene3D" id="3.40.50.300">
    <property type="entry name" value="P-loop containing nucleotide triphosphate hydrolases"/>
    <property type="match status" value="1"/>
</dbReference>
<dbReference type="InterPro" id="IPR056024">
    <property type="entry name" value="DUF7605"/>
</dbReference>
<dbReference type="InterPro" id="IPR027417">
    <property type="entry name" value="P-loop_NTPase"/>
</dbReference>
<protein>
    <submittedName>
        <fullName evidence="3">Uncharacterized protein</fullName>
    </submittedName>
</protein>
<evidence type="ECO:0000313" key="3">
    <source>
        <dbReference type="EMBL" id="EME47884.1"/>
    </source>
</evidence>
<dbReference type="eggNOG" id="ENOG502SJYS">
    <property type="taxonomic scope" value="Eukaryota"/>
</dbReference>
<feature type="domain" description="Dynamin N-terminal" evidence="1">
    <location>
        <begin position="83"/>
        <end position="307"/>
    </location>
</feature>